<evidence type="ECO:0000313" key="1">
    <source>
        <dbReference type="EMBL" id="MFC7704855.1"/>
    </source>
</evidence>
<proteinExistence type="predicted"/>
<organism evidence="1 2">
    <name type="scientific">Plastorhodobacter daqingensis</name>
    <dbReference type="NCBI Taxonomy" id="1387281"/>
    <lineage>
        <taxon>Bacteria</taxon>
        <taxon>Pseudomonadati</taxon>
        <taxon>Pseudomonadota</taxon>
        <taxon>Alphaproteobacteria</taxon>
        <taxon>Rhodobacterales</taxon>
        <taxon>Paracoccaceae</taxon>
        <taxon>Plastorhodobacter</taxon>
    </lineage>
</organism>
<dbReference type="RefSeq" id="WP_377403693.1">
    <property type="nucleotide sequence ID" value="NZ_JBHTFQ010000006.1"/>
</dbReference>
<evidence type="ECO:0000313" key="2">
    <source>
        <dbReference type="Proteomes" id="UP001596516"/>
    </source>
</evidence>
<gene>
    <name evidence="1" type="ORF">ACFQXB_11675</name>
</gene>
<dbReference type="Proteomes" id="UP001596516">
    <property type="component" value="Unassembled WGS sequence"/>
</dbReference>
<sequence>MRIIFGGMTVDATGSVLRLSMLSPSQQQGDVRFTYNEIDTLCDILQQAKRAGLSRPTETGDDIAELLG</sequence>
<comment type="caution">
    <text evidence="1">The sequence shown here is derived from an EMBL/GenBank/DDBJ whole genome shotgun (WGS) entry which is preliminary data.</text>
</comment>
<protein>
    <submittedName>
        <fullName evidence="1">Uncharacterized protein</fullName>
    </submittedName>
</protein>
<accession>A0ABW2ULC2</accession>
<name>A0ABW2ULC2_9RHOB</name>
<reference evidence="2" key="1">
    <citation type="journal article" date="2019" name="Int. J. Syst. Evol. Microbiol.">
        <title>The Global Catalogue of Microorganisms (GCM) 10K type strain sequencing project: providing services to taxonomists for standard genome sequencing and annotation.</title>
        <authorList>
            <consortium name="The Broad Institute Genomics Platform"/>
            <consortium name="The Broad Institute Genome Sequencing Center for Infectious Disease"/>
            <person name="Wu L."/>
            <person name="Ma J."/>
        </authorList>
    </citation>
    <scope>NUCLEOTIDE SEQUENCE [LARGE SCALE GENOMIC DNA]</scope>
    <source>
        <strain evidence="2">CGMCC 1.12750</strain>
    </source>
</reference>
<dbReference type="EMBL" id="JBHTFQ010000006">
    <property type="protein sequence ID" value="MFC7704855.1"/>
    <property type="molecule type" value="Genomic_DNA"/>
</dbReference>
<keyword evidence="2" id="KW-1185">Reference proteome</keyword>